<gene>
    <name evidence="1" type="ORF">CLUMA_CG020272</name>
</gene>
<evidence type="ECO:0000313" key="2">
    <source>
        <dbReference type="Proteomes" id="UP000183832"/>
    </source>
</evidence>
<accession>A0A1J1J4F9</accession>
<dbReference type="EMBL" id="CVRI01000070">
    <property type="protein sequence ID" value="CRL07293.1"/>
    <property type="molecule type" value="Genomic_DNA"/>
</dbReference>
<organism evidence="1 2">
    <name type="scientific">Clunio marinus</name>
    <dbReference type="NCBI Taxonomy" id="568069"/>
    <lineage>
        <taxon>Eukaryota</taxon>
        <taxon>Metazoa</taxon>
        <taxon>Ecdysozoa</taxon>
        <taxon>Arthropoda</taxon>
        <taxon>Hexapoda</taxon>
        <taxon>Insecta</taxon>
        <taxon>Pterygota</taxon>
        <taxon>Neoptera</taxon>
        <taxon>Endopterygota</taxon>
        <taxon>Diptera</taxon>
        <taxon>Nematocera</taxon>
        <taxon>Chironomoidea</taxon>
        <taxon>Chironomidae</taxon>
        <taxon>Clunio</taxon>
    </lineage>
</organism>
<protein>
    <submittedName>
        <fullName evidence="1">CLUMA_CG020272, isoform A</fullName>
    </submittedName>
</protein>
<proteinExistence type="predicted"/>
<name>A0A1J1J4F9_9DIPT</name>
<dbReference type="Proteomes" id="UP000183832">
    <property type="component" value="Unassembled WGS sequence"/>
</dbReference>
<evidence type="ECO:0000313" key="1">
    <source>
        <dbReference type="EMBL" id="CRL07293.1"/>
    </source>
</evidence>
<dbReference type="AlphaFoldDB" id="A0A1J1J4F9"/>
<keyword evidence="2" id="KW-1185">Reference proteome</keyword>
<reference evidence="1 2" key="1">
    <citation type="submission" date="2015-04" db="EMBL/GenBank/DDBJ databases">
        <authorList>
            <person name="Syromyatnikov M.Y."/>
            <person name="Popov V.N."/>
        </authorList>
    </citation>
    <scope>NUCLEOTIDE SEQUENCE [LARGE SCALE GENOMIC DNA]</scope>
</reference>
<sequence length="550" mass="64547">MSEISEELWAVVNKGTGEHCFLRKNYKIANEYFQASLILQPGKLDSVYLLTNSQAHEADLDKASKVLNENIKSNDFKNHFKCNLQECDISYEANNFEQSSLLVSNKMRHFLRKTSEIPHSSKTSQARADEAKHKGFKASELEHRFDMIQTNFDDTIGKNAGNCLFNQRKYFNKILRTWKPDERFKPPPMKSIILSKSDDCDIVSINEQIQEEKSVKEKHRLGVLKRKFAQSYMKSAWNDLAFINDLKMNTILKESNQNSESFSFINKTIDECIETTNTLTQQLYSRYPLYACKRRMFPNPQKQENEMRIGKYREMLKTRNEMFKALDEIKKCRKEGYLDKLIKIADHELSFHYQIKSTCLMPRKIEFTIEICNLIGLSHLDRLKLPENIENMTSFDILASVFEVKFSNQQAITPYVFGDQSTYRDPAEPDTSFLVFKNNVTRYENRLKHANLSIEKCHLYHEIGKQNLKQNKYEQVEYFARKIMMEADNARSYLWTFLGQILVVKADVVQKNVHKINQNLMTALKLVDRFENTYLHDVIALCEEISREFI</sequence>
<dbReference type="PANTHER" id="PTHR21391">
    <property type="entry name" value="AT04489P-RELATED"/>
    <property type="match status" value="1"/>
</dbReference>
<dbReference type="STRING" id="568069.A0A1J1J4F9"/>
<dbReference type="PANTHER" id="PTHR21391:SF0">
    <property type="entry name" value="AT04489P-RELATED"/>
    <property type="match status" value="1"/>
</dbReference>
<dbReference type="OrthoDB" id="7752111at2759"/>